<dbReference type="EMBL" id="JNBS01000584">
    <property type="protein sequence ID" value="OQS04615.1"/>
    <property type="molecule type" value="Genomic_DNA"/>
</dbReference>
<comment type="similarity">
    <text evidence="2">Belongs to the cation diffusion facilitator (CDF) transporter (TC 2.A.4) family. SLC30A subfamily.</text>
</comment>
<feature type="transmembrane region" description="Helical" evidence="8">
    <location>
        <begin position="280"/>
        <end position="299"/>
    </location>
</feature>
<comment type="caution">
    <text evidence="10">The sequence shown here is derived from an EMBL/GenBank/DDBJ whole genome shotgun (WGS) entry which is preliminary data.</text>
</comment>
<feature type="transmembrane region" description="Helical" evidence="8">
    <location>
        <begin position="340"/>
        <end position="360"/>
    </location>
</feature>
<dbReference type="GO" id="GO:0006882">
    <property type="term" value="P:intracellular zinc ion homeostasis"/>
    <property type="evidence" value="ECO:0007669"/>
    <property type="project" value="InterPro"/>
</dbReference>
<dbReference type="GO" id="GO:0016020">
    <property type="term" value="C:membrane"/>
    <property type="evidence" value="ECO:0007669"/>
    <property type="project" value="UniProtKB-SubCell"/>
</dbReference>
<evidence type="ECO:0000256" key="2">
    <source>
        <dbReference type="ARBA" id="ARBA00008873"/>
    </source>
</evidence>
<keyword evidence="3" id="KW-0813">Transport</keyword>
<feature type="transmembrane region" description="Helical" evidence="8">
    <location>
        <begin position="442"/>
        <end position="461"/>
    </location>
</feature>
<feature type="transmembrane region" description="Helical" evidence="8">
    <location>
        <begin position="43"/>
        <end position="64"/>
    </location>
</feature>
<dbReference type="InterPro" id="IPR058533">
    <property type="entry name" value="Cation_efflux_TM"/>
</dbReference>
<evidence type="ECO:0000313" key="10">
    <source>
        <dbReference type="EMBL" id="OQS04615.1"/>
    </source>
</evidence>
<evidence type="ECO:0000256" key="1">
    <source>
        <dbReference type="ARBA" id="ARBA00004141"/>
    </source>
</evidence>
<evidence type="ECO:0000256" key="6">
    <source>
        <dbReference type="ARBA" id="ARBA00023065"/>
    </source>
</evidence>
<evidence type="ECO:0000256" key="3">
    <source>
        <dbReference type="ARBA" id="ARBA00022448"/>
    </source>
</evidence>
<keyword evidence="4 8" id="KW-0812">Transmembrane</keyword>
<feature type="transmembrane region" description="Helical" evidence="8">
    <location>
        <begin position="70"/>
        <end position="87"/>
    </location>
</feature>
<dbReference type="PANTHER" id="PTHR45755:SF4">
    <property type="entry name" value="ZINC TRANSPORTER 7"/>
    <property type="match status" value="1"/>
</dbReference>
<dbReference type="Proteomes" id="UP000243217">
    <property type="component" value="Unassembled WGS sequence"/>
</dbReference>
<feature type="transmembrane region" description="Helical" evidence="8">
    <location>
        <begin position="481"/>
        <end position="500"/>
    </location>
</feature>
<organism evidence="10 11">
    <name type="scientific">Thraustotheca clavata</name>
    <dbReference type="NCBI Taxonomy" id="74557"/>
    <lineage>
        <taxon>Eukaryota</taxon>
        <taxon>Sar</taxon>
        <taxon>Stramenopiles</taxon>
        <taxon>Oomycota</taxon>
        <taxon>Saprolegniomycetes</taxon>
        <taxon>Saprolegniales</taxon>
        <taxon>Achlyaceae</taxon>
        <taxon>Thraustotheca</taxon>
    </lineage>
</organism>
<protein>
    <submittedName>
        <fullName evidence="10">Cation Diffusion Facilitator (CDF) Family</fullName>
    </submittedName>
</protein>
<evidence type="ECO:0000256" key="7">
    <source>
        <dbReference type="ARBA" id="ARBA00023136"/>
    </source>
</evidence>
<dbReference type="Pfam" id="PF01545">
    <property type="entry name" value="Cation_efflux"/>
    <property type="match status" value="1"/>
</dbReference>
<feature type="transmembrane region" description="Helical" evidence="8">
    <location>
        <begin position="256"/>
        <end position="274"/>
    </location>
</feature>
<feature type="transmembrane region" description="Helical" evidence="8">
    <location>
        <begin position="178"/>
        <end position="200"/>
    </location>
</feature>
<dbReference type="Gene3D" id="1.20.1510.10">
    <property type="entry name" value="Cation efflux protein transmembrane domain"/>
    <property type="match status" value="1"/>
</dbReference>
<dbReference type="SUPFAM" id="SSF161111">
    <property type="entry name" value="Cation efflux protein transmembrane domain-like"/>
    <property type="match status" value="1"/>
</dbReference>
<evidence type="ECO:0000313" key="11">
    <source>
        <dbReference type="Proteomes" id="UP000243217"/>
    </source>
</evidence>
<dbReference type="OrthoDB" id="78669at2759"/>
<accession>A0A1W0A2X7</accession>
<feature type="transmembrane region" description="Helical" evidence="8">
    <location>
        <begin position="149"/>
        <end position="166"/>
    </location>
</feature>
<feature type="transmembrane region" description="Helical" evidence="8">
    <location>
        <begin position="12"/>
        <end position="31"/>
    </location>
</feature>
<keyword evidence="11" id="KW-1185">Reference proteome</keyword>
<proteinExistence type="inferred from homology"/>
<keyword evidence="5 8" id="KW-1133">Transmembrane helix</keyword>
<evidence type="ECO:0000259" key="9">
    <source>
        <dbReference type="Pfam" id="PF01545"/>
    </source>
</evidence>
<evidence type="ECO:0000256" key="5">
    <source>
        <dbReference type="ARBA" id="ARBA00022989"/>
    </source>
</evidence>
<dbReference type="InterPro" id="IPR045316">
    <property type="entry name" value="Msc2-like"/>
</dbReference>
<dbReference type="PANTHER" id="PTHR45755">
    <property type="match status" value="1"/>
</dbReference>
<dbReference type="NCBIfam" id="TIGR01297">
    <property type="entry name" value="CDF"/>
    <property type="match status" value="1"/>
</dbReference>
<dbReference type="InterPro" id="IPR002524">
    <property type="entry name" value="Cation_efflux"/>
</dbReference>
<gene>
    <name evidence="10" type="ORF">THRCLA_20836</name>
</gene>
<keyword evidence="6" id="KW-0406">Ion transport</keyword>
<dbReference type="InterPro" id="IPR027469">
    <property type="entry name" value="Cation_efflux_TMD_sf"/>
</dbReference>
<keyword evidence="7 8" id="KW-0472">Membrane</keyword>
<dbReference type="GO" id="GO:0005794">
    <property type="term" value="C:Golgi apparatus"/>
    <property type="evidence" value="ECO:0007669"/>
    <property type="project" value="TreeGrafter"/>
</dbReference>
<feature type="domain" description="Cation efflux protein transmembrane" evidence="9">
    <location>
        <begin position="341"/>
        <end position="538"/>
    </location>
</feature>
<sequence length="638" mass="70108">MMISAGKSMRKGSLLKATGSASAQLAWVLILHRLVRTTMELELAFSYLPVLFIATGILTLLFQWNAAKERTLWAFIRGGVLCILFLLRLHMLHYCGLAFTSLVESAHLCLTPQDLFASKGKHAKAVIAIAGGYTLALAFSSASTHPPSLLFHLLLCIASVALKQVYVSFSEANQADGIVTFGTAALLAFVSSYLFAPYLVSSSMHLPLAEATYMSPTLITIGLIVVGILAIPSLISRFCGDIARSRYDARQAKYNALMRLCAQIPLTLSTYVTLDISLHSLIHAMLSFGALISIIWGSYELLIEASLNYLDGDDLPFYNSTPANPIWKRFNALDSASKKILLFLTGNVLYMFVEFFVGYWTNSLGLWSDAGHMLFDNLSLVIGLIAAILAKTPRSNQFTYGYHRIEVLSGFVNSILLLLMAGHFMMEAFERVFEPPTIHTDHLLLTSIGGLIMNCIGLIWFHDLAHGHCSGHSHNSNLIGVYLHVLADTLGSIGVIVSTICIDAFGWYIMDPLCSALISVLVFGSTWPLLKDTSLELLQGISTDSMSSLNIAENALRAQEDINDVQLYAWQQGNCGLVVHVNIIASPSSKDNLLLIEKTRMIVRSNVHAHTVTIEIVENCEKKKTFHHTPPSSCCHHH</sequence>
<dbReference type="GO" id="GO:0005385">
    <property type="term" value="F:zinc ion transmembrane transporter activity"/>
    <property type="evidence" value="ECO:0007669"/>
    <property type="project" value="InterPro"/>
</dbReference>
<dbReference type="STRING" id="74557.A0A1W0A2X7"/>
<feature type="transmembrane region" description="Helical" evidence="8">
    <location>
        <begin position="372"/>
        <end position="390"/>
    </location>
</feature>
<feature type="transmembrane region" description="Helical" evidence="8">
    <location>
        <begin position="402"/>
        <end position="422"/>
    </location>
</feature>
<evidence type="ECO:0000256" key="8">
    <source>
        <dbReference type="SAM" id="Phobius"/>
    </source>
</evidence>
<comment type="subcellular location">
    <subcellularLocation>
        <location evidence="1">Membrane</location>
        <topology evidence="1">Multi-pass membrane protein</topology>
    </subcellularLocation>
</comment>
<dbReference type="AlphaFoldDB" id="A0A1W0A2X7"/>
<name>A0A1W0A2X7_9STRA</name>
<evidence type="ECO:0000256" key="4">
    <source>
        <dbReference type="ARBA" id="ARBA00022692"/>
    </source>
</evidence>
<reference evidence="10 11" key="1">
    <citation type="journal article" date="2014" name="Genome Biol. Evol.">
        <title>The secreted proteins of Achlya hypogyna and Thraustotheca clavata identify the ancestral oomycete secretome and reveal gene acquisitions by horizontal gene transfer.</title>
        <authorList>
            <person name="Misner I."/>
            <person name="Blouin N."/>
            <person name="Leonard G."/>
            <person name="Richards T.A."/>
            <person name="Lane C.E."/>
        </authorList>
    </citation>
    <scope>NUCLEOTIDE SEQUENCE [LARGE SCALE GENOMIC DNA]</scope>
    <source>
        <strain evidence="10 11">ATCC 34112</strain>
    </source>
</reference>
<feature type="transmembrane region" description="Helical" evidence="8">
    <location>
        <begin position="212"/>
        <end position="235"/>
    </location>
</feature>